<dbReference type="GO" id="GO:0003677">
    <property type="term" value="F:DNA binding"/>
    <property type="evidence" value="ECO:0007669"/>
    <property type="project" value="InterPro"/>
</dbReference>
<accession>A0A9P0NYQ6</accession>
<dbReference type="InterPro" id="IPR007889">
    <property type="entry name" value="HTH_Psq"/>
</dbReference>
<sequence length="280" mass="32063">MKMVRKYIKMPGSRNYQNYSKEDLEKAVNAVKGGMSKKRAAILFKIPRATLVNRCLGRHNRKCGHPTVLYQQEQQVIADTLGQVSNWDFPLTKLDIRTVFKKYLDKQGRVVSVFKDNYPGEDFIDNFLRKNNLSVRMATNIKRARSSVGQADVLEFFNRGALLNASLQNIYNYHETNIANDPGAKKVIVPRNFRRVERVQNYSRSCTSIMVAGNAAGQLLPPMVVYKTSNLYENWCTGGNPGTVYWNTISGWFDMSQFEKWFASTRTINTRSWSKNSSNS</sequence>
<evidence type="ECO:0000313" key="3">
    <source>
        <dbReference type="EMBL" id="CAH1964377.1"/>
    </source>
</evidence>
<organism evidence="3 4">
    <name type="scientific">Acanthoscelides obtectus</name>
    <name type="common">Bean weevil</name>
    <name type="synonym">Bruchus obtectus</name>
    <dbReference type="NCBI Taxonomy" id="200917"/>
    <lineage>
        <taxon>Eukaryota</taxon>
        <taxon>Metazoa</taxon>
        <taxon>Ecdysozoa</taxon>
        <taxon>Arthropoda</taxon>
        <taxon>Hexapoda</taxon>
        <taxon>Insecta</taxon>
        <taxon>Pterygota</taxon>
        <taxon>Neoptera</taxon>
        <taxon>Endopterygota</taxon>
        <taxon>Coleoptera</taxon>
        <taxon>Polyphaga</taxon>
        <taxon>Cucujiformia</taxon>
        <taxon>Chrysomeloidea</taxon>
        <taxon>Chrysomelidae</taxon>
        <taxon>Bruchinae</taxon>
        <taxon>Bruchini</taxon>
        <taxon>Acanthoscelides</taxon>
    </lineage>
</organism>
<dbReference type="InterPro" id="IPR009057">
    <property type="entry name" value="Homeodomain-like_sf"/>
</dbReference>
<dbReference type="Proteomes" id="UP001152888">
    <property type="component" value="Unassembled WGS sequence"/>
</dbReference>
<evidence type="ECO:0000313" key="4">
    <source>
        <dbReference type="Proteomes" id="UP001152888"/>
    </source>
</evidence>
<dbReference type="Gene3D" id="1.10.10.60">
    <property type="entry name" value="Homeodomain-like"/>
    <property type="match status" value="1"/>
</dbReference>
<dbReference type="GO" id="GO:0005634">
    <property type="term" value="C:nucleus"/>
    <property type="evidence" value="ECO:0007669"/>
    <property type="project" value="UniProtKB-SubCell"/>
</dbReference>
<dbReference type="EMBL" id="CAKOFQ010006714">
    <property type="protein sequence ID" value="CAH1964377.1"/>
    <property type="molecule type" value="Genomic_DNA"/>
</dbReference>
<name>A0A9P0NYQ6_ACAOB</name>
<feature type="domain" description="HTH psq-type" evidence="2">
    <location>
        <begin position="21"/>
        <end position="60"/>
    </location>
</feature>
<dbReference type="OrthoDB" id="10065929at2759"/>
<evidence type="ECO:0000259" key="2">
    <source>
        <dbReference type="Pfam" id="PF05225"/>
    </source>
</evidence>
<dbReference type="AlphaFoldDB" id="A0A9P0NYQ6"/>
<proteinExistence type="predicted"/>
<dbReference type="SUPFAM" id="SSF46689">
    <property type="entry name" value="Homeodomain-like"/>
    <property type="match status" value="1"/>
</dbReference>
<reference evidence="3" key="1">
    <citation type="submission" date="2022-03" db="EMBL/GenBank/DDBJ databases">
        <authorList>
            <person name="Sayadi A."/>
        </authorList>
    </citation>
    <scope>NUCLEOTIDE SEQUENCE</scope>
</reference>
<keyword evidence="4" id="KW-1185">Reference proteome</keyword>
<comment type="subcellular location">
    <subcellularLocation>
        <location evidence="1">Nucleus</location>
    </subcellularLocation>
</comment>
<dbReference type="Pfam" id="PF05225">
    <property type="entry name" value="HTH_psq"/>
    <property type="match status" value="1"/>
</dbReference>
<gene>
    <name evidence="3" type="ORF">ACAOBT_LOCUS5775</name>
</gene>
<protein>
    <recommendedName>
        <fullName evidence="2">HTH psq-type domain-containing protein</fullName>
    </recommendedName>
</protein>
<evidence type="ECO:0000256" key="1">
    <source>
        <dbReference type="ARBA" id="ARBA00004123"/>
    </source>
</evidence>
<comment type="caution">
    <text evidence="3">The sequence shown here is derived from an EMBL/GenBank/DDBJ whole genome shotgun (WGS) entry which is preliminary data.</text>
</comment>